<organism evidence="2 3">
    <name type="scientific">Megalurothrips usitatus</name>
    <name type="common">bean blossom thrips</name>
    <dbReference type="NCBI Taxonomy" id="439358"/>
    <lineage>
        <taxon>Eukaryota</taxon>
        <taxon>Metazoa</taxon>
        <taxon>Ecdysozoa</taxon>
        <taxon>Arthropoda</taxon>
        <taxon>Hexapoda</taxon>
        <taxon>Insecta</taxon>
        <taxon>Pterygota</taxon>
        <taxon>Neoptera</taxon>
        <taxon>Paraneoptera</taxon>
        <taxon>Thysanoptera</taxon>
        <taxon>Terebrantia</taxon>
        <taxon>Thripoidea</taxon>
        <taxon>Thripidae</taxon>
        <taxon>Megalurothrips</taxon>
    </lineage>
</organism>
<sequence length="218" mass="24672">MNGNDLFHQLLQQLQQTYRPIMLLTELQQHSDIMVWTQLQQQHDAVMLPTQPSPIMLLQQMQQQLLSALQWQLQVLHQSQQMELLQQLLPAATMTLETTVAQVHRTADGAPALTCTRHKVKSAITIISSDSEEDEPKIKRAKTTEKPASKRDAAAVKRLKRVQSPGDSDSEDEGLDVITKEVEDYLQREDVSCCKLSIVHLPVHLPHGATDIQASRYQ</sequence>
<evidence type="ECO:0000313" key="2">
    <source>
        <dbReference type="EMBL" id="KAJ1521807.1"/>
    </source>
</evidence>
<dbReference type="Proteomes" id="UP001075354">
    <property type="component" value="Chromosome 13"/>
</dbReference>
<keyword evidence="3" id="KW-1185">Reference proteome</keyword>
<gene>
    <name evidence="2" type="ORF">ONE63_003442</name>
</gene>
<feature type="compositionally biased region" description="Basic and acidic residues" evidence="1">
    <location>
        <begin position="136"/>
        <end position="155"/>
    </location>
</feature>
<protein>
    <submittedName>
        <fullName evidence="2">Uncharacterized protein</fullName>
    </submittedName>
</protein>
<accession>A0AAV7XAU0</accession>
<dbReference type="AlphaFoldDB" id="A0AAV7XAU0"/>
<reference evidence="2" key="1">
    <citation type="submission" date="2022-12" db="EMBL/GenBank/DDBJ databases">
        <title>Chromosome-level genome assembly of the bean flower thrips Megalurothrips usitatus.</title>
        <authorList>
            <person name="Ma L."/>
            <person name="Liu Q."/>
            <person name="Li H."/>
            <person name="Cai W."/>
        </authorList>
    </citation>
    <scope>NUCLEOTIDE SEQUENCE</scope>
    <source>
        <strain evidence="2">Cailab_2022a</strain>
    </source>
</reference>
<dbReference type="EMBL" id="JAPTSV010000013">
    <property type="protein sequence ID" value="KAJ1521807.1"/>
    <property type="molecule type" value="Genomic_DNA"/>
</dbReference>
<proteinExistence type="predicted"/>
<dbReference type="Gene3D" id="3.10.129.10">
    <property type="entry name" value="Hotdog Thioesterase"/>
    <property type="match status" value="1"/>
</dbReference>
<evidence type="ECO:0000256" key="1">
    <source>
        <dbReference type="SAM" id="MobiDB-lite"/>
    </source>
</evidence>
<evidence type="ECO:0000313" key="3">
    <source>
        <dbReference type="Proteomes" id="UP001075354"/>
    </source>
</evidence>
<name>A0AAV7XAU0_9NEOP</name>
<comment type="caution">
    <text evidence="2">The sequence shown here is derived from an EMBL/GenBank/DDBJ whole genome shotgun (WGS) entry which is preliminary data.</text>
</comment>
<feature type="region of interest" description="Disordered" evidence="1">
    <location>
        <begin position="128"/>
        <end position="175"/>
    </location>
</feature>